<evidence type="ECO:0000313" key="1">
    <source>
        <dbReference type="EMBL" id="GBO11337.1"/>
    </source>
</evidence>
<comment type="caution">
    <text evidence="1">The sequence shown here is derived from an EMBL/GenBank/DDBJ whole genome shotgun (WGS) entry which is preliminary data.</text>
</comment>
<sequence>MLCTLLTKHTTSRLTESGLTPAARLQRSLDQRARNRIPEHYHPSPIWNTAGTPGLHFPPYGTPYTANFFQGASLAPSEIRILILTILNKNNLLDKKSKGAHIPGCVTFVSLPIHSGLQMELLELNKKIHQPSPIRTVPKALC</sequence>
<dbReference type="Proteomes" id="UP000499080">
    <property type="component" value="Unassembled WGS sequence"/>
</dbReference>
<accession>A0A4Y2UIF5</accession>
<proteinExistence type="predicted"/>
<organism evidence="1 2">
    <name type="scientific">Araneus ventricosus</name>
    <name type="common">Orbweaver spider</name>
    <name type="synonym">Epeira ventricosa</name>
    <dbReference type="NCBI Taxonomy" id="182803"/>
    <lineage>
        <taxon>Eukaryota</taxon>
        <taxon>Metazoa</taxon>
        <taxon>Ecdysozoa</taxon>
        <taxon>Arthropoda</taxon>
        <taxon>Chelicerata</taxon>
        <taxon>Arachnida</taxon>
        <taxon>Araneae</taxon>
        <taxon>Araneomorphae</taxon>
        <taxon>Entelegynae</taxon>
        <taxon>Araneoidea</taxon>
        <taxon>Araneidae</taxon>
        <taxon>Araneus</taxon>
    </lineage>
</organism>
<protein>
    <submittedName>
        <fullName evidence="1">Uncharacterized protein</fullName>
    </submittedName>
</protein>
<reference evidence="1 2" key="1">
    <citation type="journal article" date="2019" name="Sci. Rep.">
        <title>Orb-weaving spider Araneus ventricosus genome elucidates the spidroin gene catalogue.</title>
        <authorList>
            <person name="Kono N."/>
            <person name="Nakamura H."/>
            <person name="Ohtoshi R."/>
            <person name="Moran D.A.P."/>
            <person name="Shinohara A."/>
            <person name="Yoshida Y."/>
            <person name="Fujiwara M."/>
            <person name="Mori M."/>
            <person name="Tomita M."/>
            <person name="Arakawa K."/>
        </authorList>
    </citation>
    <scope>NUCLEOTIDE SEQUENCE [LARGE SCALE GENOMIC DNA]</scope>
</reference>
<dbReference type="EMBL" id="BGPR01036220">
    <property type="protein sequence ID" value="GBO11337.1"/>
    <property type="molecule type" value="Genomic_DNA"/>
</dbReference>
<gene>
    <name evidence="1" type="ORF">AVEN_245340_1</name>
</gene>
<evidence type="ECO:0000313" key="2">
    <source>
        <dbReference type="Proteomes" id="UP000499080"/>
    </source>
</evidence>
<name>A0A4Y2UIF5_ARAVE</name>
<keyword evidence="2" id="KW-1185">Reference proteome</keyword>
<dbReference type="AlphaFoldDB" id="A0A4Y2UIF5"/>